<evidence type="ECO:0000256" key="3">
    <source>
        <dbReference type="ARBA" id="ARBA00022643"/>
    </source>
</evidence>
<keyword evidence="5" id="KW-0479">Metal-binding</keyword>
<dbReference type="PANTHER" id="PTHR47354:SF1">
    <property type="entry name" value="CARNITINE MONOOXYGENASE REDUCTASE SUBUNIT"/>
    <property type="match status" value="1"/>
</dbReference>
<evidence type="ECO:0000313" key="12">
    <source>
        <dbReference type="Proteomes" id="UP000297385"/>
    </source>
</evidence>
<sequence length="318" mass="34703">MSDRLIVQIQRRVHEAHAIVSLELVDPTGAELPPFEAGAHVEVEVEPGLTRHYSICNSPQERNRYVLGILREPSSKGGSATIHQLFHEGMRIKISPPRNQFRLNESAAHSLLVAGGIGITPLLAMAWRLHALGASFELHYCVRTRARAAFIEMLNQSPFADSVTLHCDEEGDSSRLDMQALLQNPRSDAHVYVCGPEGFINALTYRARDCAWNDANVHHEFFAATVSTSGSSFVVQATRSGLSVDVPADKSIAQALLDVGIDVPLSCEQGVCGTCVTRVIDGVPEHRDLFLTADERAANDRIMLCCSRASSGILILDI</sequence>
<dbReference type="CDD" id="cd00207">
    <property type="entry name" value="fer2"/>
    <property type="match status" value="1"/>
</dbReference>
<evidence type="ECO:0000256" key="7">
    <source>
        <dbReference type="ARBA" id="ARBA00023004"/>
    </source>
</evidence>
<dbReference type="InterPro" id="IPR039261">
    <property type="entry name" value="FNR_nucleotide-bd"/>
</dbReference>
<organism evidence="11 12">
    <name type="scientific">Paraburkholderia dipogonis</name>
    <dbReference type="NCBI Taxonomy" id="1211383"/>
    <lineage>
        <taxon>Bacteria</taxon>
        <taxon>Pseudomonadati</taxon>
        <taxon>Pseudomonadota</taxon>
        <taxon>Betaproteobacteria</taxon>
        <taxon>Burkholderiales</taxon>
        <taxon>Burkholderiaceae</taxon>
        <taxon>Paraburkholderia</taxon>
    </lineage>
</organism>
<keyword evidence="6" id="KW-0560">Oxidoreductase</keyword>
<evidence type="ECO:0000259" key="9">
    <source>
        <dbReference type="PROSITE" id="PS51085"/>
    </source>
</evidence>
<dbReference type="InterPro" id="IPR012675">
    <property type="entry name" value="Beta-grasp_dom_sf"/>
</dbReference>
<dbReference type="InterPro" id="IPR050415">
    <property type="entry name" value="MRET"/>
</dbReference>
<dbReference type="CDD" id="cd06185">
    <property type="entry name" value="PDR_like"/>
    <property type="match status" value="1"/>
</dbReference>
<keyword evidence="2" id="KW-0285">Flavoprotein</keyword>
<dbReference type="Gene3D" id="3.10.20.30">
    <property type="match status" value="1"/>
</dbReference>
<evidence type="ECO:0000256" key="5">
    <source>
        <dbReference type="ARBA" id="ARBA00022723"/>
    </source>
</evidence>
<dbReference type="PROSITE" id="PS51384">
    <property type="entry name" value="FAD_FR"/>
    <property type="match status" value="1"/>
</dbReference>
<name>A0A4Y8MKR7_9BURK</name>
<feature type="domain" description="2Fe-2S ferredoxin-type" evidence="9">
    <location>
        <begin position="231"/>
        <end position="318"/>
    </location>
</feature>
<dbReference type="SUPFAM" id="SSF63380">
    <property type="entry name" value="Riboflavin synthase domain-like"/>
    <property type="match status" value="1"/>
</dbReference>
<dbReference type="Pfam" id="PF00111">
    <property type="entry name" value="Fer2"/>
    <property type="match status" value="1"/>
</dbReference>
<comment type="cofactor">
    <cofactor evidence="1">
        <name>FMN</name>
        <dbReference type="ChEBI" id="CHEBI:58210"/>
    </cofactor>
</comment>
<keyword evidence="7" id="KW-0408">Iron</keyword>
<dbReference type="Proteomes" id="UP000297385">
    <property type="component" value="Unassembled WGS sequence"/>
</dbReference>
<gene>
    <name evidence="11" type="ORF">E2553_41475</name>
</gene>
<evidence type="ECO:0000256" key="6">
    <source>
        <dbReference type="ARBA" id="ARBA00023002"/>
    </source>
</evidence>
<keyword evidence="3" id="KW-0288">FMN</keyword>
<comment type="caution">
    <text evidence="11">The sequence shown here is derived from an EMBL/GenBank/DDBJ whole genome shotgun (WGS) entry which is preliminary data.</text>
</comment>
<dbReference type="InterPro" id="IPR006058">
    <property type="entry name" value="2Fe2S_fd_BS"/>
</dbReference>
<dbReference type="AlphaFoldDB" id="A0A4Y8MKR7"/>
<protein>
    <submittedName>
        <fullName evidence="11">Oxidoreductase</fullName>
    </submittedName>
</protein>
<accession>A0A4Y8MKR7</accession>
<dbReference type="InterPro" id="IPR017927">
    <property type="entry name" value="FAD-bd_FR_type"/>
</dbReference>
<dbReference type="InterPro" id="IPR017938">
    <property type="entry name" value="Riboflavin_synthase-like_b-brl"/>
</dbReference>
<dbReference type="SUPFAM" id="SSF52343">
    <property type="entry name" value="Ferredoxin reductase-like, C-terminal NADP-linked domain"/>
    <property type="match status" value="1"/>
</dbReference>
<dbReference type="PANTHER" id="PTHR47354">
    <property type="entry name" value="NADH OXIDOREDUCTASE HCR"/>
    <property type="match status" value="1"/>
</dbReference>
<dbReference type="PROSITE" id="PS51085">
    <property type="entry name" value="2FE2S_FER_2"/>
    <property type="match status" value="1"/>
</dbReference>
<evidence type="ECO:0000256" key="1">
    <source>
        <dbReference type="ARBA" id="ARBA00001917"/>
    </source>
</evidence>
<reference evidence="11 12" key="1">
    <citation type="submission" date="2019-03" db="EMBL/GenBank/DDBJ databases">
        <title>Complete Genome Sequence of Paraburkholderia dipogonis ICMP 19430T, a Nitrogen-fixing Symbiont of the South African Invasive Legume Dipogon lignosus in New Zealand.</title>
        <authorList>
            <person name="De Meyer S.E."/>
        </authorList>
    </citation>
    <scope>NUCLEOTIDE SEQUENCE [LARGE SCALE GENOMIC DNA]</scope>
    <source>
        <strain evidence="11 12">ICMP 19430</strain>
    </source>
</reference>
<evidence type="ECO:0000313" key="11">
    <source>
        <dbReference type="EMBL" id="TFE37963.1"/>
    </source>
</evidence>
<keyword evidence="4" id="KW-0001">2Fe-2S</keyword>
<dbReference type="Gene3D" id="2.40.30.10">
    <property type="entry name" value="Translation factors"/>
    <property type="match status" value="1"/>
</dbReference>
<dbReference type="SUPFAM" id="SSF54292">
    <property type="entry name" value="2Fe-2S ferredoxin-like"/>
    <property type="match status" value="1"/>
</dbReference>
<dbReference type="InterPro" id="IPR001041">
    <property type="entry name" value="2Fe-2S_ferredoxin-type"/>
</dbReference>
<evidence type="ECO:0000256" key="4">
    <source>
        <dbReference type="ARBA" id="ARBA00022714"/>
    </source>
</evidence>
<evidence type="ECO:0000256" key="2">
    <source>
        <dbReference type="ARBA" id="ARBA00022630"/>
    </source>
</evidence>
<evidence type="ECO:0000259" key="10">
    <source>
        <dbReference type="PROSITE" id="PS51384"/>
    </source>
</evidence>
<dbReference type="EMBL" id="SNVI01000005">
    <property type="protein sequence ID" value="TFE37963.1"/>
    <property type="molecule type" value="Genomic_DNA"/>
</dbReference>
<dbReference type="PRINTS" id="PR00409">
    <property type="entry name" value="PHDIOXRDTASE"/>
</dbReference>
<dbReference type="Gene3D" id="3.40.50.80">
    <property type="entry name" value="Nucleotide-binding domain of ferredoxin-NADP reductase (FNR) module"/>
    <property type="match status" value="1"/>
</dbReference>
<dbReference type="Pfam" id="PF22290">
    <property type="entry name" value="DmmA-like_N"/>
    <property type="match status" value="1"/>
</dbReference>
<evidence type="ECO:0000256" key="8">
    <source>
        <dbReference type="ARBA" id="ARBA00023014"/>
    </source>
</evidence>
<proteinExistence type="predicted"/>
<keyword evidence="8" id="KW-0411">Iron-sulfur</keyword>
<dbReference type="InterPro" id="IPR036010">
    <property type="entry name" value="2Fe-2S_ferredoxin-like_sf"/>
</dbReference>
<dbReference type="GO" id="GO:0016491">
    <property type="term" value="F:oxidoreductase activity"/>
    <property type="evidence" value="ECO:0007669"/>
    <property type="project" value="UniProtKB-KW"/>
</dbReference>
<dbReference type="GO" id="GO:0046872">
    <property type="term" value="F:metal ion binding"/>
    <property type="evidence" value="ECO:0007669"/>
    <property type="project" value="UniProtKB-KW"/>
</dbReference>
<dbReference type="InterPro" id="IPR054582">
    <property type="entry name" value="DmmA-like_N"/>
</dbReference>
<feature type="domain" description="FAD-binding FR-type" evidence="10">
    <location>
        <begin position="2"/>
        <end position="104"/>
    </location>
</feature>
<dbReference type="PROSITE" id="PS00197">
    <property type="entry name" value="2FE2S_FER_1"/>
    <property type="match status" value="1"/>
</dbReference>
<dbReference type="GO" id="GO:0051537">
    <property type="term" value="F:2 iron, 2 sulfur cluster binding"/>
    <property type="evidence" value="ECO:0007669"/>
    <property type="project" value="UniProtKB-KW"/>
</dbReference>